<name>A0A840E661_9BACT</name>
<organism evidence="3 4">
    <name type="scientific">Neolewinella aquimaris</name>
    <dbReference type="NCBI Taxonomy" id="1835722"/>
    <lineage>
        <taxon>Bacteria</taxon>
        <taxon>Pseudomonadati</taxon>
        <taxon>Bacteroidota</taxon>
        <taxon>Saprospiria</taxon>
        <taxon>Saprospirales</taxon>
        <taxon>Lewinellaceae</taxon>
        <taxon>Neolewinella</taxon>
    </lineage>
</organism>
<dbReference type="SUPFAM" id="SSF51735">
    <property type="entry name" value="NAD(P)-binding Rossmann-fold domains"/>
    <property type="match status" value="1"/>
</dbReference>
<dbReference type="GO" id="GO:0000166">
    <property type="term" value="F:nucleotide binding"/>
    <property type="evidence" value="ECO:0007669"/>
    <property type="project" value="InterPro"/>
</dbReference>
<evidence type="ECO:0000313" key="3">
    <source>
        <dbReference type="EMBL" id="MBB4078677.1"/>
    </source>
</evidence>
<dbReference type="InterPro" id="IPR043906">
    <property type="entry name" value="Gfo/Idh/MocA_OxRdtase_bact_C"/>
</dbReference>
<dbReference type="InterPro" id="IPR006311">
    <property type="entry name" value="TAT_signal"/>
</dbReference>
<dbReference type="InterPro" id="IPR050463">
    <property type="entry name" value="Gfo/Idh/MocA_oxidrdct_glycsds"/>
</dbReference>
<dbReference type="Gene3D" id="3.30.360.10">
    <property type="entry name" value="Dihydrodipicolinate Reductase, domain 2"/>
    <property type="match status" value="1"/>
</dbReference>
<keyword evidence="4" id="KW-1185">Reference proteome</keyword>
<dbReference type="EMBL" id="JACIFF010000002">
    <property type="protein sequence ID" value="MBB4078677.1"/>
    <property type="molecule type" value="Genomic_DNA"/>
</dbReference>
<feature type="domain" description="Gfo/Idh/MocA-like oxidoreductase N-terminal" evidence="1">
    <location>
        <begin position="40"/>
        <end position="169"/>
    </location>
</feature>
<dbReference type="PROSITE" id="PS51318">
    <property type="entry name" value="TAT"/>
    <property type="match status" value="1"/>
</dbReference>
<proteinExistence type="predicted"/>
<dbReference type="Proteomes" id="UP000576209">
    <property type="component" value="Unassembled WGS sequence"/>
</dbReference>
<accession>A0A840E661</accession>
<dbReference type="PANTHER" id="PTHR43818">
    <property type="entry name" value="BCDNA.GH03377"/>
    <property type="match status" value="1"/>
</dbReference>
<dbReference type="PANTHER" id="PTHR43818:SF5">
    <property type="entry name" value="OXIDOREDUCTASE FAMILY PROTEIN"/>
    <property type="match status" value="1"/>
</dbReference>
<dbReference type="Pfam" id="PF19051">
    <property type="entry name" value="GFO_IDH_MocA_C2"/>
    <property type="match status" value="1"/>
</dbReference>
<gene>
    <name evidence="3" type="ORF">GGR28_001290</name>
</gene>
<evidence type="ECO:0000313" key="4">
    <source>
        <dbReference type="Proteomes" id="UP000576209"/>
    </source>
</evidence>
<dbReference type="SUPFAM" id="SSF55347">
    <property type="entry name" value="Glyceraldehyde-3-phosphate dehydrogenase-like, C-terminal domain"/>
    <property type="match status" value="1"/>
</dbReference>
<comment type="caution">
    <text evidence="3">The sequence shown here is derived from an EMBL/GenBank/DDBJ whole genome shotgun (WGS) entry which is preliminary data.</text>
</comment>
<feature type="domain" description="Gfo/Idh/MocA-like oxidoreductase bacterial type C-terminal" evidence="2">
    <location>
        <begin position="209"/>
        <end position="422"/>
    </location>
</feature>
<evidence type="ECO:0000259" key="2">
    <source>
        <dbReference type="Pfam" id="PF19051"/>
    </source>
</evidence>
<dbReference type="InterPro" id="IPR036291">
    <property type="entry name" value="NAD(P)-bd_dom_sf"/>
</dbReference>
<dbReference type="RefSeq" id="WP_183494913.1">
    <property type="nucleotide sequence ID" value="NZ_JACIFF010000002.1"/>
</dbReference>
<reference evidence="3 4" key="1">
    <citation type="submission" date="2020-08" db="EMBL/GenBank/DDBJ databases">
        <title>Genomic Encyclopedia of Type Strains, Phase IV (KMG-IV): sequencing the most valuable type-strain genomes for metagenomic binning, comparative biology and taxonomic classification.</title>
        <authorList>
            <person name="Goeker M."/>
        </authorList>
    </citation>
    <scope>NUCLEOTIDE SEQUENCE [LARGE SCALE GENOMIC DNA]</scope>
    <source>
        <strain evidence="3 4">DSM 105137</strain>
    </source>
</reference>
<dbReference type="Pfam" id="PF01408">
    <property type="entry name" value="GFO_IDH_MocA"/>
    <property type="match status" value="1"/>
</dbReference>
<sequence>MTHTRRTVIRTAAAVVSFTLIPSWMRAGLPGKGSPNADLQIGVIGCGRQANGLSGVLSKMDGVKVVAACDVHAAQLGYFTNARREEHAASGAGAAPEIATYADYRELIDHSGLDAVLIATPDHQHAPICIAALEKGLHVYCEKPLAHTIEEGRAMVDAVNTSGKVLQTGSMQRSMYNFRHAVKLIQAGEIGEIREAIVSIGPPPVPFDLEGENVPDGLDWASWIGPTVTRPYHPSLLPTREMNIWGKWRDYAEFGGGMITDWGAHMFDIVQWALQKDDTGPTQFYVPTGDAKEGLTYFYDDGVKVTHRQFGRGNAVRFVGSEGTLDVSRGILDSSIEGLIGFGDGPQRIPGGANQAHFAEWFAAIRGEGTVNCPVETGHRTASVCTLANIAYRLGKPLVWDPKTERITNNRRANRLLGPYYRMSLG</sequence>
<dbReference type="InterPro" id="IPR000683">
    <property type="entry name" value="Gfo/Idh/MocA-like_OxRdtase_N"/>
</dbReference>
<dbReference type="Gene3D" id="3.40.50.720">
    <property type="entry name" value="NAD(P)-binding Rossmann-like Domain"/>
    <property type="match status" value="1"/>
</dbReference>
<protein>
    <submittedName>
        <fullName evidence="3">Putative dehydrogenase</fullName>
    </submittedName>
</protein>
<dbReference type="AlphaFoldDB" id="A0A840E661"/>
<evidence type="ECO:0000259" key="1">
    <source>
        <dbReference type="Pfam" id="PF01408"/>
    </source>
</evidence>